<protein>
    <submittedName>
        <fullName evidence="1">Uncharacterized protein</fullName>
    </submittedName>
</protein>
<dbReference type="AlphaFoldDB" id="A0AAV0EER0"/>
<evidence type="ECO:0000313" key="1">
    <source>
        <dbReference type="EMBL" id="CAH9121110.1"/>
    </source>
</evidence>
<sequence length="16" mass="1935">MDLPLYRNEFAGKHPF</sequence>
<dbReference type="Proteomes" id="UP001152523">
    <property type="component" value="Unassembled WGS sequence"/>
</dbReference>
<proteinExistence type="predicted"/>
<evidence type="ECO:0000313" key="2">
    <source>
        <dbReference type="Proteomes" id="UP001152523"/>
    </source>
</evidence>
<organism evidence="1 2">
    <name type="scientific">Cuscuta epithymum</name>
    <dbReference type="NCBI Taxonomy" id="186058"/>
    <lineage>
        <taxon>Eukaryota</taxon>
        <taxon>Viridiplantae</taxon>
        <taxon>Streptophyta</taxon>
        <taxon>Embryophyta</taxon>
        <taxon>Tracheophyta</taxon>
        <taxon>Spermatophyta</taxon>
        <taxon>Magnoliopsida</taxon>
        <taxon>eudicotyledons</taxon>
        <taxon>Gunneridae</taxon>
        <taxon>Pentapetalae</taxon>
        <taxon>asterids</taxon>
        <taxon>lamiids</taxon>
        <taxon>Solanales</taxon>
        <taxon>Convolvulaceae</taxon>
        <taxon>Cuscuteae</taxon>
        <taxon>Cuscuta</taxon>
        <taxon>Cuscuta subgen. Cuscuta</taxon>
    </lineage>
</organism>
<accession>A0AAV0EER0</accession>
<keyword evidence="2" id="KW-1185">Reference proteome</keyword>
<comment type="caution">
    <text evidence="1">The sequence shown here is derived from an EMBL/GenBank/DDBJ whole genome shotgun (WGS) entry which is preliminary data.</text>
</comment>
<gene>
    <name evidence="1" type="ORF">CEPIT_LOCUS23449</name>
</gene>
<reference evidence="1" key="1">
    <citation type="submission" date="2022-07" db="EMBL/GenBank/DDBJ databases">
        <authorList>
            <person name="Macas J."/>
            <person name="Novak P."/>
            <person name="Neumann P."/>
        </authorList>
    </citation>
    <scope>NUCLEOTIDE SEQUENCE</scope>
</reference>
<dbReference type="EMBL" id="CAMAPF010000919">
    <property type="protein sequence ID" value="CAH9121110.1"/>
    <property type="molecule type" value="Genomic_DNA"/>
</dbReference>
<name>A0AAV0EER0_9ASTE</name>